<accession>A0ABV0BM96</accession>
<keyword evidence="3" id="KW-1185">Reference proteome</keyword>
<proteinExistence type="predicted"/>
<evidence type="ECO:0000313" key="3">
    <source>
        <dbReference type="Proteomes" id="UP001418637"/>
    </source>
</evidence>
<evidence type="ECO:0000256" key="1">
    <source>
        <dbReference type="SAM" id="SignalP"/>
    </source>
</evidence>
<reference evidence="2 3" key="1">
    <citation type="submission" date="2024-04" db="EMBL/GenBank/DDBJ databases">
        <title>A novel species isolated from cricket.</title>
        <authorList>
            <person name="Wang H.-C."/>
        </authorList>
    </citation>
    <scope>NUCLEOTIDE SEQUENCE [LARGE SCALE GENOMIC DNA]</scope>
    <source>
        <strain evidence="2 3">WL0021</strain>
    </source>
</reference>
<name>A0ABV0BM96_9HYPH</name>
<dbReference type="EMBL" id="JBBYXI010000002">
    <property type="protein sequence ID" value="MEN3930937.1"/>
    <property type="molecule type" value="Genomic_DNA"/>
</dbReference>
<gene>
    <name evidence="2" type="ORF">WJT86_07680</name>
</gene>
<feature type="chain" id="PRO_5046670521" evidence="1">
    <location>
        <begin position="22"/>
        <end position="89"/>
    </location>
</feature>
<organism evidence="2 3">
    <name type="scientific">Hohaiivirga grylli</name>
    <dbReference type="NCBI Taxonomy" id="3133970"/>
    <lineage>
        <taxon>Bacteria</taxon>
        <taxon>Pseudomonadati</taxon>
        <taxon>Pseudomonadota</taxon>
        <taxon>Alphaproteobacteria</taxon>
        <taxon>Hyphomicrobiales</taxon>
        <taxon>Methylobacteriaceae</taxon>
        <taxon>Hohaiivirga</taxon>
    </lineage>
</organism>
<keyword evidence="1" id="KW-0732">Signal</keyword>
<dbReference type="RefSeq" id="WP_346336958.1">
    <property type="nucleotide sequence ID" value="NZ_JBBYXI010000002.1"/>
</dbReference>
<feature type="signal peptide" evidence="1">
    <location>
        <begin position="1"/>
        <end position="21"/>
    </location>
</feature>
<protein>
    <submittedName>
        <fullName evidence="2">Uncharacterized protein</fullName>
    </submittedName>
</protein>
<sequence length="89" mass="9800">MRLFLSLLLSASLISFTPALSVAQTAAKKPEVQKGQTEKVISPGQLAARERQKTCGVEWKKIKGTKAADGKAWPQFWSECNKRLKGQQA</sequence>
<evidence type="ECO:0000313" key="2">
    <source>
        <dbReference type="EMBL" id="MEN3930937.1"/>
    </source>
</evidence>
<comment type="caution">
    <text evidence="2">The sequence shown here is derived from an EMBL/GenBank/DDBJ whole genome shotgun (WGS) entry which is preliminary data.</text>
</comment>
<dbReference type="Proteomes" id="UP001418637">
    <property type="component" value="Unassembled WGS sequence"/>
</dbReference>